<dbReference type="AlphaFoldDB" id="A0A165HCX4"/>
<name>A0A165HCX4_XYLHT</name>
<keyword evidence="1" id="KW-0472">Membrane</keyword>
<evidence type="ECO:0000256" key="1">
    <source>
        <dbReference type="SAM" id="Phobius"/>
    </source>
</evidence>
<dbReference type="InParanoid" id="A0A165HCX4"/>
<feature type="transmembrane region" description="Helical" evidence="1">
    <location>
        <begin position="12"/>
        <end position="33"/>
    </location>
</feature>
<reference evidence="2 3" key="1">
    <citation type="journal article" date="2016" name="Fungal Biol.">
        <title>The genome of Xylona heveae provides a window into fungal endophytism.</title>
        <authorList>
            <person name="Gazis R."/>
            <person name="Kuo A."/>
            <person name="Riley R."/>
            <person name="LaButti K."/>
            <person name="Lipzen A."/>
            <person name="Lin J."/>
            <person name="Amirebrahimi M."/>
            <person name="Hesse C.N."/>
            <person name="Spatafora J.W."/>
            <person name="Henrissat B."/>
            <person name="Hainaut M."/>
            <person name="Grigoriev I.V."/>
            <person name="Hibbett D.S."/>
        </authorList>
    </citation>
    <scope>NUCLEOTIDE SEQUENCE [LARGE SCALE GENOMIC DNA]</scope>
    <source>
        <strain evidence="2 3">TC161</strain>
    </source>
</reference>
<evidence type="ECO:0000313" key="3">
    <source>
        <dbReference type="Proteomes" id="UP000076632"/>
    </source>
</evidence>
<gene>
    <name evidence="2" type="ORF">L228DRAFT_246077</name>
</gene>
<dbReference type="GeneID" id="28897455"/>
<keyword evidence="1" id="KW-1133">Transmembrane helix</keyword>
<dbReference type="Proteomes" id="UP000076632">
    <property type="component" value="Unassembled WGS sequence"/>
</dbReference>
<sequence>MHYFHSISSPFISTAYIFLSLIVIVIIISLVGLSSDERLALSLNRAIWLIQPYNNSISILTSEGAFEQACWV</sequence>
<keyword evidence="3" id="KW-1185">Reference proteome</keyword>
<keyword evidence="1" id="KW-0812">Transmembrane</keyword>
<dbReference type="EMBL" id="KV407457">
    <property type="protein sequence ID" value="KZF23320.1"/>
    <property type="molecule type" value="Genomic_DNA"/>
</dbReference>
<evidence type="ECO:0000313" key="2">
    <source>
        <dbReference type="EMBL" id="KZF23320.1"/>
    </source>
</evidence>
<proteinExistence type="predicted"/>
<accession>A0A165HCX4</accession>
<protein>
    <submittedName>
        <fullName evidence="2">Uncharacterized protein</fullName>
    </submittedName>
</protein>
<organism evidence="2 3">
    <name type="scientific">Xylona heveae (strain CBS 132557 / TC161)</name>
    <dbReference type="NCBI Taxonomy" id="1328760"/>
    <lineage>
        <taxon>Eukaryota</taxon>
        <taxon>Fungi</taxon>
        <taxon>Dikarya</taxon>
        <taxon>Ascomycota</taxon>
        <taxon>Pezizomycotina</taxon>
        <taxon>Xylonomycetes</taxon>
        <taxon>Xylonales</taxon>
        <taxon>Xylonaceae</taxon>
        <taxon>Xylona</taxon>
    </lineage>
</organism>
<dbReference type="RefSeq" id="XP_018188875.1">
    <property type="nucleotide sequence ID" value="XM_018332318.1"/>
</dbReference>